<gene>
    <name evidence="1" type="ORF">J5N97_025677</name>
</gene>
<dbReference type="EMBL" id="JAGGNH010000008">
    <property type="protein sequence ID" value="KAJ0964539.1"/>
    <property type="molecule type" value="Genomic_DNA"/>
</dbReference>
<evidence type="ECO:0000313" key="2">
    <source>
        <dbReference type="Proteomes" id="UP001085076"/>
    </source>
</evidence>
<name>A0A9D5C235_9LILI</name>
<protein>
    <submittedName>
        <fullName evidence="1">Uncharacterized protein</fullName>
    </submittedName>
</protein>
<dbReference type="AlphaFoldDB" id="A0A9D5C235"/>
<dbReference type="Proteomes" id="UP001085076">
    <property type="component" value="Miscellaneous, Linkage group lg08"/>
</dbReference>
<keyword evidence="2" id="KW-1185">Reference proteome</keyword>
<proteinExistence type="predicted"/>
<dbReference type="PANTHER" id="PTHR48221">
    <property type="entry name" value="ACYL-COA SYNTHETASE FAMILY PROTEIN"/>
    <property type="match status" value="1"/>
</dbReference>
<comment type="caution">
    <text evidence="1">The sequence shown here is derived from an EMBL/GenBank/DDBJ whole genome shotgun (WGS) entry which is preliminary data.</text>
</comment>
<evidence type="ECO:0000313" key="1">
    <source>
        <dbReference type="EMBL" id="KAJ0964539.1"/>
    </source>
</evidence>
<reference evidence="1" key="2">
    <citation type="journal article" date="2022" name="Hortic Res">
        <title>The genome of Dioscorea zingiberensis sheds light on the biosynthesis, origin and evolution of the medicinally important diosgenin saponins.</title>
        <authorList>
            <person name="Li Y."/>
            <person name="Tan C."/>
            <person name="Li Z."/>
            <person name="Guo J."/>
            <person name="Li S."/>
            <person name="Chen X."/>
            <person name="Wang C."/>
            <person name="Dai X."/>
            <person name="Yang H."/>
            <person name="Song W."/>
            <person name="Hou L."/>
            <person name="Xu J."/>
            <person name="Tong Z."/>
            <person name="Xu A."/>
            <person name="Yuan X."/>
            <person name="Wang W."/>
            <person name="Yang Q."/>
            <person name="Chen L."/>
            <person name="Sun Z."/>
            <person name="Wang K."/>
            <person name="Pan B."/>
            <person name="Chen J."/>
            <person name="Bao Y."/>
            <person name="Liu F."/>
            <person name="Qi X."/>
            <person name="Gang D.R."/>
            <person name="Wen J."/>
            <person name="Li J."/>
        </authorList>
    </citation>
    <scope>NUCLEOTIDE SEQUENCE</scope>
    <source>
        <strain evidence="1">Dzin_1.0</strain>
    </source>
</reference>
<accession>A0A9D5C235</accession>
<reference evidence="1" key="1">
    <citation type="submission" date="2021-03" db="EMBL/GenBank/DDBJ databases">
        <authorList>
            <person name="Li Z."/>
            <person name="Yang C."/>
        </authorList>
    </citation>
    <scope>NUCLEOTIDE SEQUENCE</scope>
    <source>
        <strain evidence="1">Dzin_1.0</strain>
        <tissue evidence="1">Leaf</tissue>
    </source>
</reference>
<dbReference type="PANTHER" id="PTHR48221:SF2">
    <property type="entry name" value="ACYL-COA SYNTHETASE FAMILY PROTEIN"/>
    <property type="match status" value="1"/>
</dbReference>
<sequence length="713" mass="80253">MSTLPEITRLFALLASDLRRSNAGAGDGANGGEIAGAVSALTRSLNPDDECQPRVRVLDAALSLMCFKSPEVCRARIESTVQTIVAVLTSLASCKVIRLSGGCGELLQVGNSVSYEDCNELIQACADLVESLEGHGGLSHRLLYAVLKAALSSSHYSSLFPFSSIFFNKNEKGSDDSSERKPLLSKLTYLFPAESSANSHDVVPMRLTLWCLDPLILKHDISEIWWESSRPFLRLKDELHDKLAWRSMIICLVASPTTFAETRALLHSWFLMTGLASILELKAAIVSAVLDVLSKPMWWGVPMELALKFPFSYAYFPNVHQDLLSILIGPISCERFLELVHHIVMTSSSAEKHIYPSKPSHRPILNMEHVIIQQAILMDFPAWFYYATTLIFCQNDSPGSVLSRGMRAEAVGSKELHEAAVVFISWVLCPLNQVHFDLLVNLLNDMSRLWASNYLRNSGYGQWPCSDTHNKTTPVHGKKLRISKVSSYEKRHITQADESSLRIRMWLSEFHSHCARFYCISAGEKSRQSSSQQPNLLLIKVPLGILLSCPSDLDEKSCDLVLHYASTGDILNLEELQNGRNSYYNNHTSCSGGIYGKWALDGIILVFNLIDIVEYISVFLFDCEDTQFDFVGHVRGNVSSYLLHCVKVLNDFQSEQFQIDEFGGRDTLLDLYRRLMHWRDQSKKTFGEYRVFDDFLDNFAKRFCLSSYQDKVS</sequence>
<dbReference type="OrthoDB" id="1917939at2759"/>
<organism evidence="1 2">
    <name type="scientific">Dioscorea zingiberensis</name>
    <dbReference type="NCBI Taxonomy" id="325984"/>
    <lineage>
        <taxon>Eukaryota</taxon>
        <taxon>Viridiplantae</taxon>
        <taxon>Streptophyta</taxon>
        <taxon>Embryophyta</taxon>
        <taxon>Tracheophyta</taxon>
        <taxon>Spermatophyta</taxon>
        <taxon>Magnoliopsida</taxon>
        <taxon>Liliopsida</taxon>
        <taxon>Dioscoreales</taxon>
        <taxon>Dioscoreaceae</taxon>
        <taxon>Dioscorea</taxon>
    </lineage>
</organism>